<evidence type="ECO:0000313" key="1">
    <source>
        <dbReference type="EMBL" id="KAH7946890.1"/>
    </source>
</evidence>
<dbReference type="VEuPathDB" id="VectorBase:RSAN_026549"/>
<reference evidence="1" key="2">
    <citation type="submission" date="2021-09" db="EMBL/GenBank/DDBJ databases">
        <authorList>
            <person name="Jia N."/>
            <person name="Wang J."/>
            <person name="Shi W."/>
            <person name="Du L."/>
            <person name="Sun Y."/>
            <person name="Zhan W."/>
            <person name="Jiang J."/>
            <person name="Wang Q."/>
            <person name="Zhang B."/>
            <person name="Ji P."/>
            <person name="Sakyi L.B."/>
            <person name="Cui X."/>
            <person name="Yuan T."/>
            <person name="Jiang B."/>
            <person name="Yang W."/>
            <person name="Lam T.T.-Y."/>
            <person name="Chang Q."/>
            <person name="Ding S."/>
            <person name="Wang X."/>
            <person name="Zhu J."/>
            <person name="Ruan X."/>
            <person name="Zhao L."/>
            <person name="Wei J."/>
            <person name="Que T."/>
            <person name="Du C."/>
            <person name="Cheng J."/>
            <person name="Dai P."/>
            <person name="Han X."/>
            <person name="Huang E."/>
            <person name="Gao Y."/>
            <person name="Liu J."/>
            <person name="Shao H."/>
            <person name="Ye R."/>
            <person name="Li L."/>
            <person name="Wei W."/>
            <person name="Wang X."/>
            <person name="Wang C."/>
            <person name="Huo Q."/>
            <person name="Li W."/>
            <person name="Guo W."/>
            <person name="Chen H."/>
            <person name="Chen S."/>
            <person name="Zhou L."/>
            <person name="Zhou L."/>
            <person name="Ni X."/>
            <person name="Tian J."/>
            <person name="Zhou Y."/>
            <person name="Sheng Y."/>
            <person name="Liu T."/>
            <person name="Pan Y."/>
            <person name="Xia L."/>
            <person name="Li J."/>
            <person name="Zhao F."/>
            <person name="Cao W."/>
        </authorList>
    </citation>
    <scope>NUCLEOTIDE SEQUENCE</scope>
    <source>
        <strain evidence="1">Rsan-2018</strain>
        <tissue evidence="1">Larvae</tissue>
    </source>
</reference>
<sequence>MANSEQLRKKRGALRAGVTRALTQLTDLLQQTDPDLSEVSVQVDYLKDRESALSTLDDAILALTDEENLDREVETAQDYSEKISCAIGLTGCPGGAAKTVLKRAPYDKCFGFE</sequence>
<evidence type="ECO:0000313" key="2">
    <source>
        <dbReference type="Proteomes" id="UP000821837"/>
    </source>
</evidence>
<dbReference type="EMBL" id="JABSTV010001252">
    <property type="protein sequence ID" value="KAH7946890.1"/>
    <property type="molecule type" value="Genomic_DNA"/>
</dbReference>
<keyword evidence="2" id="KW-1185">Reference proteome</keyword>
<protein>
    <submittedName>
        <fullName evidence="1">Uncharacterized protein</fullName>
    </submittedName>
</protein>
<dbReference type="Proteomes" id="UP000821837">
    <property type="component" value="Chromosome 6"/>
</dbReference>
<proteinExistence type="predicted"/>
<accession>A0A9D4SSH7</accession>
<gene>
    <name evidence="1" type="ORF">HPB52_005664</name>
</gene>
<comment type="caution">
    <text evidence="1">The sequence shown here is derived from an EMBL/GenBank/DDBJ whole genome shotgun (WGS) entry which is preliminary data.</text>
</comment>
<reference evidence="1" key="1">
    <citation type="journal article" date="2020" name="Cell">
        <title>Large-Scale Comparative Analyses of Tick Genomes Elucidate Their Genetic Diversity and Vector Capacities.</title>
        <authorList>
            <consortium name="Tick Genome and Microbiome Consortium (TIGMIC)"/>
            <person name="Jia N."/>
            <person name="Wang J."/>
            <person name="Shi W."/>
            <person name="Du L."/>
            <person name="Sun Y."/>
            <person name="Zhan W."/>
            <person name="Jiang J.F."/>
            <person name="Wang Q."/>
            <person name="Zhang B."/>
            <person name="Ji P."/>
            <person name="Bell-Sakyi L."/>
            <person name="Cui X.M."/>
            <person name="Yuan T.T."/>
            <person name="Jiang B.G."/>
            <person name="Yang W.F."/>
            <person name="Lam T.T."/>
            <person name="Chang Q.C."/>
            <person name="Ding S.J."/>
            <person name="Wang X.J."/>
            <person name="Zhu J.G."/>
            <person name="Ruan X.D."/>
            <person name="Zhao L."/>
            <person name="Wei J.T."/>
            <person name="Ye R.Z."/>
            <person name="Que T.C."/>
            <person name="Du C.H."/>
            <person name="Zhou Y.H."/>
            <person name="Cheng J.X."/>
            <person name="Dai P.F."/>
            <person name="Guo W.B."/>
            <person name="Han X.H."/>
            <person name="Huang E.J."/>
            <person name="Li L.F."/>
            <person name="Wei W."/>
            <person name="Gao Y.C."/>
            <person name="Liu J.Z."/>
            <person name="Shao H.Z."/>
            <person name="Wang X."/>
            <person name="Wang C.C."/>
            <person name="Yang T.C."/>
            <person name="Huo Q.B."/>
            <person name="Li W."/>
            <person name="Chen H.Y."/>
            <person name="Chen S.E."/>
            <person name="Zhou L.G."/>
            <person name="Ni X.B."/>
            <person name="Tian J.H."/>
            <person name="Sheng Y."/>
            <person name="Liu T."/>
            <person name="Pan Y.S."/>
            <person name="Xia L.Y."/>
            <person name="Li J."/>
            <person name="Zhao F."/>
            <person name="Cao W.C."/>
        </authorList>
    </citation>
    <scope>NUCLEOTIDE SEQUENCE</scope>
    <source>
        <strain evidence="1">Rsan-2018</strain>
    </source>
</reference>
<organism evidence="1 2">
    <name type="scientific">Rhipicephalus sanguineus</name>
    <name type="common">Brown dog tick</name>
    <name type="synonym">Ixodes sanguineus</name>
    <dbReference type="NCBI Taxonomy" id="34632"/>
    <lineage>
        <taxon>Eukaryota</taxon>
        <taxon>Metazoa</taxon>
        <taxon>Ecdysozoa</taxon>
        <taxon>Arthropoda</taxon>
        <taxon>Chelicerata</taxon>
        <taxon>Arachnida</taxon>
        <taxon>Acari</taxon>
        <taxon>Parasitiformes</taxon>
        <taxon>Ixodida</taxon>
        <taxon>Ixodoidea</taxon>
        <taxon>Ixodidae</taxon>
        <taxon>Rhipicephalinae</taxon>
        <taxon>Rhipicephalus</taxon>
        <taxon>Rhipicephalus</taxon>
    </lineage>
</organism>
<dbReference type="AlphaFoldDB" id="A0A9D4SSH7"/>
<name>A0A9D4SSH7_RHISA</name>